<evidence type="ECO:0000256" key="7">
    <source>
        <dbReference type="ARBA" id="ARBA00022679"/>
    </source>
</evidence>
<comment type="caution">
    <text evidence="15">The sequence shown here is derived from an EMBL/GenBank/DDBJ whole genome shotgun (WGS) entry which is preliminary data.</text>
</comment>
<dbReference type="InterPro" id="IPR001678">
    <property type="entry name" value="MeTrfase_RsmB-F_NOP2_dom"/>
</dbReference>
<evidence type="ECO:0000256" key="13">
    <source>
        <dbReference type="PROSITE-ProRule" id="PRU01023"/>
    </source>
</evidence>
<dbReference type="NCBIfam" id="NF011494">
    <property type="entry name" value="PRK14902.1"/>
    <property type="match status" value="1"/>
</dbReference>
<dbReference type="SUPFAM" id="SSF48013">
    <property type="entry name" value="NusB-like"/>
    <property type="match status" value="1"/>
</dbReference>
<dbReference type="Pfam" id="PF01029">
    <property type="entry name" value="NusB"/>
    <property type="match status" value="1"/>
</dbReference>
<keyword evidence="5" id="KW-0698">rRNA processing</keyword>
<dbReference type="EMBL" id="BSKO01000001">
    <property type="protein sequence ID" value="GLO65944.1"/>
    <property type="molecule type" value="Genomic_DNA"/>
</dbReference>
<dbReference type="GO" id="GO:0032259">
    <property type="term" value="P:methylation"/>
    <property type="evidence" value="ECO:0007669"/>
    <property type="project" value="UniProtKB-KW"/>
</dbReference>
<evidence type="ECO:0000259" key="14">
    <source>
        <dbReference type="PROSITE" id="PS51686"/>
    </source>
</evidence>
<evidence type="ECO:0000256" key="2">
    <source>
        <dbReference type="ARBA" id="ARBA00004496"/>
    </source>
</evidence>
<keyword evidence="8 13" id="KW-0949">S-adenosyl-L-methionine</keyword>
<name>A0ABQ5TK30_9BACI</name>
<dbReference type="GO" id="GO:0008168">
    <property type="term" value="F:methyltransferase activity"/>
    <property type="evidence" value="ECO:0007669"/>
    <property type="project" value="UniProtKB-KW"/>
</dbReference>
<keyword evidence="6 13" id="KW-0489">Methyltransferase</keyword>
<evidence type="ECO:0000256" key="12">
    <source>
        <dbReference type="ARBA" id="ARBA00047283"/>
    </source>
</evidence>
<dbReference type="SUPFAM" id="SSF53335">
    <property type="entry name" value="S-adenosyl-L-methionine-dependent methyltransferases"/>
    <property type="match status" value="1"/>
</dbReference>
<evidence type="ECO:0000256" key="6">
    <source>
        <dbReference type="ARBA" id="ARBA00022603"/>
    </source>
</evidence>
<evidence type="ECO:0000256" key="3">
    <source>
        <dbReference type="ARBA" id="ARBA00012140"/>
    </source>
</evidence>
<feature type="binding site" evidence="13">
    <location>
        <position position="309"/>
    </location>
    <ligand>
        <name>S-adenosyl-L-methionine</name>
        <dbReference type="ChEBI" id="CHEBI:59789"/>
    </ligand>
</feature>
<reference evidence="15 16" key="1">
    <citation type="submission" date="2023-02" db="EMBL/GenBank/DDBJ databases">
        <title>Oceanobacillus kimchii IFOP_LL358 isolated form Alexandrium catenella lab strain.</title>
        <authorList>
            <person name="Gajardo G."/>
            <person name="Ueki S."/>
            <person name="Maruyama F."/>
        </authorList>
    </citation>
    <scope>NUCLEOTIDE SEQUENCE [LARGE SCALE GENOMIC DNA]</scope>
    <source>
        <strain evidence="15 16">IFOP_LL358</strain>
    </source>
</reference>
<dbReference type="CDD" id="cd02440">
    <property type="entry name" value="AdoMet_MTases"/>
    <property type="match status" value="1"/>
</dbReference>
<dbReference type="PANTHER" id="PTHR22807">
    <property type="entry name" value="NOP2 YEAST -RELATED NOL1/NOP2/FMU SUN DOMAIN-CONTAINING"/>
    <property type="match status" value="1"/>
</dbReference>
<feature type="active site" description="Nucleophile" evidence="13">
    <location>
        <position position="381"/>
    </location>
</feature>
<dbReference type="PRINTS" id="PR02008">
    <property type="entry name" value="RCMTFAMILY"/>
</dbReference>
<feature type="binding site" evidence="13">
    <location>
        <position position="328"/>
    </location>
    <ligand>
        <name>S-adenosyl-L-methionine</name>
        <dbReference type="ChEBI" id="CHEBI:59789"/>
    </ligand>
</feature>
<dbReference type="Gene3D" id="1.10.940.10">
    <property type="entry name" value="NusB-like"/>
    <property type="match status" value="1"/>
</dbReference>
<dbReference type="RefSeq" id="WP_077596378.1">
    <property type="nucleotide sequence ID" value="NZ_BSKO01000001.1"/>
</dbReference>
<comment type="catalytic activity">
    <reaction evidence="12">
        <text>cytidine(967) in 16S rRNA + S-adenosyl-L-methionine = 5-methylcytidine(967) in 16S rRNA + S-adenosyl-L-homocysteine + H(+)</text>
        <dbReference type="Rhea" id="RHEA:42748"/>
        <dbReference type="Rhea" id="RHEA-COMP:10219"/>
        <dbReference type="Rhea" id="RHEA-COMP:10220"/>
        <dbReference type="ChEBI" id="CHEBI:15378"/>
        <dbReference type="ChEBI" id="CHEBI:57856"/>
        <dbReference type="ChEBI" id="CHEBI:59789"/>
        <dbReference type="ChEBI" id="CHEBI:74483"/>
        <dbReference type="ChEBI" id="CHEBI:82748"/>
        <dbReference type="EC" id="2.1.1.176"/>
    </reaction>
</comment>
<dbReference type="EC" id="2.1.1.176" evidence="3"/>
<feature type="domain" description="SAM-dependent MTase RsmB/NOP-type" evidence="14">
    <location>
        <begin position="169"/>
        <end position="447"/>
    </location>
</feature>
<evidence type="ECO:0000256" key="10">
    <source>
        <dbReference type="ARBA" id="ARBA00030399"/>
    </source>
</evidence>
<dbReference type="InterPro" id="IPR023267">
    <property type="entry name" value="RCMT"/>
</dbReference>
<dbReference type="InterPro" id="IPR035926">
    <property type="entry name" value="NusB-like_sf"/>
</dbReference>
<evidence type="ECO:0000256" key="4">
    <source>
        <dbReference type="ARBA" id="ARBA00022490"/>
    </source>
</evidence>
<evidence type="ECO:0000313" key="16">
    <source>
        <dbReference type="Proteomes" id="UP001275436"/>
    </source>
</evidence>
<evidence type="ECO:0000256" key="1">
    <source>
        <dbReference type="ARBA" id="ARBA00002724"/>
    </source>
</evidence>
<dbReference type="Gene3D" id="3.40.50.150">
    <property type="entry name" value="Vaccinia Virus protein VP39"/>
    <property type="match status" value="1"/>
</dbReference>
<evidence type="ECO:0000256" key="9">
    <source>
        <dbReference type="ARBA" id="ARBA00022884"/>
    </source>
</evidence>
<comment type="subcellular location">
    <subcellularLocation>
        <location evidence="2">Cytoplasm</location>
    </subcellularLocation>
</comment>
<dbReference type="PANTHER" id="PTHR22807:SF53">
    <property type="entry name" value="RIBOSOMAL RNA SMALL SUBUNIT METHYLTRANSFERASE B-RELATED"/>
    <property type="match status" value="1"/>
</dbReference>
<evidence type="ECO:0000256" key="8">
    <source>
        <dbReference type="ARBA" id="ARBA00022691"/>
    </source>
</evidence>
<dbReference type="InterPro" id="IPR054728">
    <property type="entry name" value="RsmB-like_ferredoxin"/>
</dbReference>
<dbReference type="NCBIfam" id="TIGR00563">
    <property type="entry name" value="rsmB"/>
    <property type="match status" value="1"/>
</dbReference>
<dbReference type="Pfam" id="PF22458">
    <property type="entry name" value="RsmF-B_ferredox"/>
    <property type="match status" value="1"/>
</dbReference>
<accession>A0ABQ5TK30</accession>
<organism evidence="15 16">
    <name type="scientific">Oceanobacillus kimchii</name>
    <dbReference type="NCBI Taxonomy" id="746691"/>
    <lineage>
        <taxon>Bacteria</taxon>
        <taxon>Bacillati</taxon>
        <taxon>Bacillota</taxon>
        <taxon>Bacilli</taxon>
        <taxon>Bacillales</taxon>
        <taxon>Bacillaceae</taxon>
        <taxon>Oceanobacillus</taxon>
    </lineage>
</organism>
<keyword evidence="7 13" id="KW-0808">Transferase</keyword>
<dbReference type="Proteomes" id="UP001275436">
    <property type="component" value="Unassembled WGS sequence"/>
</dbReference>
<proteinExistence type="inferred from homology"/>
<dbReference type="InterPro" id="IPR029063">
    <property type="entry name" value="SAM-dependent_MTases_sf"/>
</dbReference>
<keyword evidence="4" id="KW-0963">Cytoplasm</keyword>
<dbReference type="PROSITE" id="PS51686">
    <property type="entry name" value="SAM_MT_RSMB_NOP"/>
    <property type="match status" value="1"/>
</dbReference>
<keyword evidence="16" id="KW-1185">Reference proteome</keyword>
<evidence type="ECO:0000256" key="5">
    <source>
        <dbReference type="ARBA" id="ARBA00022552"/>
    </source>
</evidence>
<comment type="similarity">
    <text evidence="13">Belongs to the class I-like SAM-binding methyltransferase superfamily. RsmB/NOP family.</text>
</comment>
<gene>
    <name evidence="15" type="primary">rsmB</name>
    <name evidence="15" type="ORF">MACH08_17280</name>
</gene>
<dbReference type="InterPro" id="IPR004573">
    <property type="entry name" value="rRNA_ssu_MeTfrase_B"/>
</dbReference>
<dbReference type="Pfam" id="PF01189">
    <property type="entry name" value="Methyltr_RsmB-F"/>
    <property type="match status" value="1"/>
</dbReference>
<comment type="function">
    <text evidence="1">Specifically methylates the cytosine at position 967 (m5C967) of 16S rRNA.</text>
</comment>
<feature type="binding site" evidence="13">
    <location>
        <begin position="258"/>
        <end position="264"/>
    </location>
    <ligand>
        <name>S-adenosyl-L-methionine</name>
        <dbReference type="ChEBI" id="CHEBI:59789"/>
    </ligand>
</feature>
<keyword evidence="9 13" id="KW-0694">RNA-binding</keyword>
<feature type="binding site" evidence="13">
    <location>
        <position position="282"/>
    </location>
    <ligand>
        <name>S-adenosyl-L-methionine</name>
        <dbReference type="ChEBI" id="CHEBI:59789"/>
    </ligand>
</feature>
<dbReference type="InterPro" id="IPR006027">
    <property type="entry name" value="NusB_RsmB_TIM44"/>
</dbReference>
<evidence type="ECO:0000313" key="15">
    <source>
        <dbReference type="EMBL" id="GLO65944.1"/>
    </source>
</evidence>
<sequence>MKYQLRNTMLDILIRIEKDHGFSNLLLNHELKQRQFNEKDERLLTEVVYGSLQHQMTLDYYLSKFVKSKKKLDVWVQPLLRMSFYQMIYLEKVPDHAVIHESVEIAKQRGHQGIASFVNGVLRSLQRQGVPSLTDIKDPIERIAIETSHPEWLVKRWAEMYGMETTAKMCRNNLEHHPLSIRIQPLRTCREEVMQELKESGIESRPSIFSNQGIIIEKGNIFRTNLLKEGKITIQDQSSMLVGEMLAVESGMHVLDSCSAPGGKVTHVAEKMQDQGIIHAFDLHAKKIKLIDEKASTLHLTSIHAQKGDARKLASKYEKESFDRIVVDAPCSGLGVINGKPEIKYEKSKEDIQRLAKIQQDILNEVIPLLKENGLLIYSTCTVDKEENNQVVRQVIENHQDIYIDFSFRDELPKELQDAPGWSGEGLQLFPQDFHTDGFFLTRLKKIR</sequence>
<evidence type="ECO:0000256" key="11">
    <source>
        <dbReference type="ARBA" id="ARBA00031088"/>
    </source>
</evidence>
<protein>
    <recommendedName>
        <fullName evidence="3">16S rRNA (cytosine(967)-C(5))-methyltransferase</fullName>
        <ecNumber evidence="3">2.1.1.176</ecNumber>
    </recommendedName>
    <alternativeName>
        <fullName evidence="10">16S rRNA m5C967 methyltransferase</fullName>
    </alternativeName>
    <alternativeName>
        <fullName evidence="11">rRNA (cytosine-C(5)-)-methyltransferase RsmB</fullName>
    </alternativeName>
</protein>
<dbReference type="InterPro" id="IPR049560">
    <property type="entry name" value="MeTrfase_RsmB-F_NOP2_cat"/>
</dbReference>
<dbReference type="Gene3D" id="3.30.70.1170">
    <property type="entry name" value="Sun protein, domain 3"/>
    <property type="match status" value="1"/>
</dbReference>